<dbReference type="SUPFAM" id="SSF53098">
    <property type="entry name" value="Ribonuclease H-like"/>
    <property type="match status" value="1"/>
</dbReference>
<dbReference type="Pfam" id="PF22936">
    <property type="entry name" value="Pol_BBD"/>
    <property type="match status" value="1"/>
</dbReference>
<dbReference type="Pfam" id="PF13976">
    <property type="entry name" value="gag_pre-integrs"/>
    <property type="match status" value="1"/>
</dbReference>
<keyword evidence="5" id="KW-1185">Reference proteome</keyword>
<dbReference type="InterPro" id="IPR054722">
    <property type="entry name" value="PolX-like_BBD"/>
</dbReference>
<name>A0AAV3QN56_LITER</name>
<feature type="domain" description="GAG-pre-integrase" evidence="2">
    <location>
        <begin position="126"/>
        <end position="173"/>
    </location>
</feature>
<organism evidence="4 5">
    <name type="scientific">Lithospermum erythrorhizon</name>
    <name type="common">Purple gromwell</name>
    <name type="synonym">Lithospermum officinale var. erythrorhizon</name>
    <dbReference type="NCBI Taxonomy" id="34254"/>
    <lineage>
        <taxon>Eukaryota</taxon>
        <taxon>Viridiplantae</taxon>
        <taxon>Streptophyta</taxon>
        <taxon>Embryophyta</taxon>
        <taxon>Tracheophyta</taxon>
        <taxon>Spermatophyta</taxon>
        <taxon>Magnoliopsida</taxon>
        <taxon>eudicotyledons</taxon>
        <taxon>Gunneridae</taxon>
        <taxon>Pentapetalae</taxon>
        <taxon>asterids</taxon>
        <taxon>lamiids</taxon>
        <taxon>Boraginales</taxon>
        <taxon>Boraginaceae</taxon>
        <taxon>Boraginoideae</taxon>
        <taxon>Lithospermeae</taxon>
        <taxon>Lithospermum</taxon>
    </lineage>
</organism>
<evidence type="ECO:0000313" key="5">
    <source>
        <dbReference type="Proteomes" id="UP001454036"/>
    </source>
</evidence>
<dbReference type="AlphaFoldDB" id="A0AAV3QN56"/>
<proteinExistence type="predicted"/>
<feature type="domain" description="Retrovirus-related Pol polyprotein from transposon TNT 1-94-like beta-barrel" evidence="3">
    <location>
        <begin position="1"/>
        <end position="69"/>
    </location>
</feature>
<dbReference type="EMBL" id="BAABME010022146">
    <property type="protein sequence ID" value="GAA0165128.1"/>
    <property type="molecule type" value="Genomic_DNA"/>
</dbReference>
<comment type="caution">
    <text evidence="4">The sequence shown here is derived from an EMBL/GenBank/DDBJ whole genome shotgun (WGS) entry which is preliminary data.</text>
</comment>
<dbReference type="InterPro" id="IPR025724">
    <property type="entry name" value="GAG-pre-integrase_dom"/>
</dbReference>
<evidence type="ECO:0000259" key="3">
    <source>
        <dbReference type="Pfam" id="PF22936"/>
    </source>
</evidence>
<dbReference type="InterPro" id="IPR012337">
    <property type="entry name" value="RNaseH-like_sf"/>
</dbReference>
<dbReference type="PANTHER" id="PTHR42648">
    <property type="entry name" value="TRANSPOSASE, PUTATIVE-RELATED"/>
    <property type="match status" value="1"/>
</dbReference>
<reference evidence="4 5" key="1">
    <citation type="submission" date="2024-01" db="EMBL/GenBank/DDBJ databases">
        <title>The complete chloroplast genome sequence of Lithospermum erythrorhizon: insights into the phylogenetic relationship among Boraginaceae species and the maternal lineages of purple gromwells.</title>
        <authorList>
            <person name="Okada T."/>
            <person name="Watanabe K."/>
        </authorList>
    </citation>
    <scope>NUCLEOTIDE SEQUENCE [LARGE SCALE GENOMIC DNA]</scope>
</reference>
<dbReference type="GO" id="GO:0008233">
    <property type="term" value="F:peptidase activity"/>
    <property type="evidence" value="ECO:0007669"/>
    <property type="project" value="UniProtKB-KW"/>
</dbReference>
<protein>
    <recommendedName>
        <fullName evidence="6">GAG-pre-integrase domain-containing protein</fullName>
    </recommendedName>
</protein>
<dbReference type="PANTHER" id="PTHR42648:SF27">
    <property type="entry name" value="RNA-DIRECTED DNA POLYMERASE"/>
    <property type="match status" value="1"/>
</dbReference>
<keyword evidence="1" id="KW-0645">Protease</keyword>
<dbReference type="Proteomes" id="UP001454036">
    <property type="component" value="Unassembled WGS sequence"/>
</dbReference>
<sequence length="258" mass="29762">MCNNVSMCKSLDNEFSHLVKLDNNSKLDVKGKGVVRLILNGVTFDVGEVYYILGLKDNLLSVGQLEEKQLTVTFKEGKCSVHHPKWGQIMEMQMRSTRMFTIIPEMKEIKTCQSSNITLIRYKNNGLEPTYLWHCRIGHVNENHTKELHFGGILEGFDYGSYGTYEFCLLGKMTRSPFTGHNERVSDLLGIIQTNLYGPMNTSARDGYSYFITYTDDYSKCGYVYLMKHKCEFLEKFKEVQNEVGNQLNKIIKILRSR</sequence>
<evidence type="ECO:0000256" key="1">
    <source>
        <dbReference type="ARBA" id="ARBA00022670"/>
    </source>
</evidence>
<evidence type="ECO:0000259" key="2">
    <source>
        <dbReference type="Pfam" id="PF13976"/>
    </source>
</evidence>
<dbReference type="InterPro" id="IPR039537">
    <property type="entry name" value="Retrotran_Ty1/copia-like"/>
</dbReference>
<keyword evidence="1" id="KW-0378">Hydrolase</keyword>
<dbReference type="GO" id="GO:0006508">
    <property type="term" value="P:proteolysis"/>
    <property type="evidence" value="ECO:0007669"/>
    <property type="project" value="UniProtKB-KW"/>
</dbReference>
<evidence type="ECO:0008006" key="6">
    <source>
        <dbReference type="Google" id="ProtNLM"/>
    </source>
</evidence>
<accession>A0AAV3QN56</accession>
<evidence type="ECO:0000313" key="4">
    <source>
        <dbReference type="EMBL" id="GAA0165128.1"/>
    </source>
</evidence>
<gene>
    <name evidence="4" type="ORF">LIER_39919</name>
</gene>